<keyword evidence="1" id="KW-0472">Membrane</keyword>
<feature type="transmembrane region" description="Helical" evidence="1">
    <location>
        <begin position="104"/>
        <end position="124"/>
    </location>
</feature>
<dbReference type="Pfam" id="PF03729">
    <property type="entry name" value="DUF308"/>
    <property type="match status" value="2"/>
</dbReference>
<feature type="transmembrane region" description="Helical" evidence="1">
    <location>
        <begin position="159"/>
        <end position="182"/>
    </location>
</feature>
<protein>
    <submittedName>
        <fullName evidence="2">Uncharacterized membrane protein HdeD, DUF308 family</fullName>
    </submittedName>
</protein>
<dbReference type="Proteomes" id="UP000198644">
    <property type="component" value="Unassembled WGS sequence"/>
</dbReference>
<dbReference type="OrthoDB" id="9815400at2"/>
<dbReference type="PANTHER" id="PTHR34989:SF1">
    <property type="entry name" value="PROTEIN HDED"/>
    <property type="match status" value="1"/>
</dbReference>
<dbReference type="PANTHER" id="PTHR34989">
    <property type="entry name" value="PROTEIN HDED"/>
    <property type="match status" value="1"/>
</dbReference>
<gene>
    <name evidence="2" type="ORF">SAMN05216203_0147</name>
</gene>
<dbReference type="InterPro" id="IPR052712">
    <property type="entry name" value="Acid_resist_chaperone_HdeD"/>
</dbReference>
<dbReference type="RefSeq" id="WP_092008408.1">
    <property type="nucleotide sequence ID" value="NZ_FOYW01000001.1"/>
</dbReference>
<feature type="transmembrane region" description="Helical" evidence="1">
    <location>
        <begin position="131"/>
        <end position="153"/>
    </location>
</feature>
<feature type="transmembrane region" description="Helical" evidence="1">
    <location>
        <begin position="52"/>
        <end position="71"/>
    </location>
</feature>
<keyword evidence="1" id="KW-1133">Transmembrane helix</keyword>
<dbReference type="EMBL" id="FOYW01000001">
    <property type="protein sequence ID" value="SFR42077.1"/>
    <property type="molecule type" value="Genomic_DNA"/>
</dbReference>
<organism evidence="2 3">
    <name type="scientific">Marinobacter daqiaonensis</name>
    <dbReference type="NCBI Taxonomy" id="650891"/>
    <lineage>
        <taxon>Bacteria</taxon>
        <taxon>Pseudomonadati</taxon>
        <taxon>Pseudomonadota</taxon>
        <taxon>Gammaproteobacteria</taxon>
        <taxon>Pseudomonadales</taxon>
        <taxon>Marinobacteraceae</taxon>
        <taxon>Marinobacter</taxon>
    </lineage>
</organism>
<dbReference type="InterPro" id="IPR005325">
    <property type="entry name" value="DUF308_memb"/>
</dbReference>
<name>A0A1I6GJ38_9GAMM</name>
<proteinExistence type="predicted"/>
<dbReference type="GO" id="GO:0005886">
    <property type="term" value="C:plasma membrane"/>
    <property type="evidence" value="ECO:0007669"/>
    <property type="project" value="TreeGrafter"/>
</dbReference>
<feature type="transmembrane region" description="Helical" evidence="1">
    <location>
        <begin position="24"/>
        <end position="46"/>
    </location>
</feature>
<feature type="transmembrane region" description="Helical" evidence="1">
    <location>
        <begin position="78"/>
        <end position="98"/>
    </location>
</feature>
<dbReference type="AlphaFoldDB" id="A0A1I6GJ38"/>
<dbReference type="STRING" id="650891.SAMN05216203_0147"/>
<evidence type="ECO:0000313" key="3">
    <source>
        <dbReference type="Proteomes" id="UP000198644"/>
    </source>
</evidence>
<reference evidence="3" key="1">
    <citation type="submission" date="2016-10" db="EMBL/GenBank/DDBJ databases">
        <authorList>
            <person name="Varghese N."/>
            <person name="Submissions S."/>
        </authorList>
    </citation>
    <scope>NUCLEOTIDE SEQUENCE [LARGE SCALE GENOMIC DNA]</scope>
    <source>
        <strain evidence="3">CGMCC 1.9167</strain>
    </source>
</reference>
<keyword evidence="1" id="KW-0812">Transmembrane</keyword>
<keyword evidence="3" id="KW-1185">Reference proteome</keyword>
<accession>A0A1I6GJ38</accession>
<evidence type="ECO:0000313" key="2">
    <source>
        <dbReference type="EMBL" id="SFR42077.1"/>
    </source>
</evidence>
<sequence>METRHYEVKIESNLIDDIRDHTRWFMGLGIVFLILGIAAIAFPWVATLSLEIFIGVLFVIAGVAQAVQSFSIPRWGGFFLNVGLAVLALIIGLLMLFYPLAGVITLTSLVAAFLLIAGILKTVFAFQVKPAIGWGWTLAGGLLSLALGLLILFQLTEAYPWVLGLLLGVDFVFTGVWMLILASKARQTL</sequence>
<evidence type="ECO:0000256" key="1">
    <source>
        <dbReference type="SAM" id="Phobius"/>
    </source>
</evidence>